<keyword evidence="3" id="KW-0489">Methyltransferase</keyword>
<dbReference type="PANTHER" id="PTHR43182">
    <property type="entry name" value="COBALT-PRECORRIN-6B C(15)-METHYLTRANSFERASE (DECARBOXYLATING)"/>
    <property type="match status" value="1"/>
</dbReference>
<dbReference type="GO" id="GO:0009236">
    <property type="term" value="P:cobalamin biosynthetic process"/>
    <property type="evidence" value="ECO:0007669"/>
    <property type="project" value="UniProtKB-KW"/>
</dbReference>
<dbReference type="InterPro" id="IPR029063">
    <property type="entry name" value="SAM-dependent_MTases_sf"/>
</dbReference>
<dbReference type="NCBIfam" id="TIGR02467">
    <property type="entry name" value="CbiE"/>
    <property type="match status" value="1"/>
</dbReference>
<dbReference type="GO" id="GO:0032259">
    <property type="term" value="P:methylation"/>
    <property type="evidence" value="ECO:0007669"/>
    <property type="project" value="UniProtKB-KW"/>
</dbReference>
<dbReference type="Proteomes" id="UP001196509">
    <property type="component" value="Unassembled WGS sequence"/>
</dbReference>
<comment type="caution">
    <text evidence="7">The sequence shown here is derived from an EMBL/GenBank/DDBJ whole genome shotgun (WGS) entry which is preliminary data.</text>
</comment>
<dbReference type="PANTHER" id="PTHR43182:SF1">
    <property type="entry name" value="COBALT-PRECORRIN-7 C(5)-METHYLTRANSFERASE"/>
    <property type="match status" value="1"/>
</dbReference>
<evidence type="ECO:0000256" key="2">
    <source>
        <dbReference type="ARBA" id="ARBA00022573"/>
    </source>
</evidence>
<evidence type="ECO:0000259" key="6">
    <source>
        <dbReference type="Pfam" id="PF00590"/>
    </source>
</evidence>
<dbReference type="SUPFAM" id="SSF53335">
    <property type="entry name" value="S-adenosyl-L-methionine-dependent methyltransferases"/>
    <property type="match status" value="1"/>
</dbReference>
<dbReference type="Pfam" id="PF00590">
    <property type="entry name" value="TP_methylase"/>
    <property type="match status" value="1"/>
</dbReference>
<evidence type="ECO:0000256" key="1">
    <source>
        <dbReference type="ARBA" id="ARBA00004953"/>
    </source>
</evidence>
<accession>A0AAE3CYT0</accession>
<dbReference type="EMBL" id="JAICBX010000001">
    <property type="protein sequence ID" value="MBW8635994.1"/>
    <property type="molecule type" value="Genomic_DNA"/>
</dbReference>
<dbReference type="InterPro" id="IPR006365">
    <property type="entry name" value="Cbl_synth_CobL"/>
</dbReference>
<comment type="pathway">
    <text evidence="1">Cofactor biosynthesis; adenosylcobalamin biosynthesis.</text>
</comment>
<evidence type="ECO:0000256" key="5">
    <source>
        <dbReference type="ARBA" id="ARBA00022691"/>
    </source>
</evidence>
<dbReference type="InterPro" id="IPR035996">
    <property type="entry name" value="4pyrrol_Methylase_sf"/>
</dbReference>
<protein>
    <submittedName>
        <fullName evidence="7">Precorrin-6y C5,15-methyltransferase (Decarboxylating) subunit CbiE</fullName>
    </submittedName>
</protein>
<organism evidence="7 8">
    <name type="scientific">Flavimaribacter sediminis</name>
    <dbReference type="NCBI Taxonomy" id="2865987"/>
    <lineage>
        <taxon>Bacteria</taxon>
        <taxon>Pseudomonadati</taxon>
        <taxon>Pseudomonadota</taxon>
        <taxon>Alphaproteobacteria</taxon>
        <taxon>Hyphomicrobiales</taxon>
        <taxon>Rhizobiaceae</taxon>
        <taxon>Flavimaribacter</taxon>
    </lineage>
</organism>
<keyword evidence="4" id="KW-0808">Transferase</keyword>
<keyword evidence="5" id="KW-0949">S-adenosyl-L-methionine</keyword>
<keyword evidence="2" id="KW-0169">Cobalamin biosynthesis</keyword>
<proteinExistence type="predicted"/>
<dbReference type="CDD" id="cd11644">
    <property type="entry name" value="Precorrin-6Y-MT"/>
    <property type="match status" value="1"/>
</dbReference>
<dbReference type="InterPro" id="IPR014777">
    <property type="entry name" value="4pyrrole_Mease_sub1"/>
</dbReference>
<keyword evidence="8" id="KW-1185">Reference proteome</keyword>
<dbReference type="AlphaFoldDB" id="A0AAE3CYT0"/>
<name>A0AAE3CYT0_9HYPH</name>
<dbReference type="PIRSF" id="PIRSF036428">
    <property type="entry name" value="CobL"/>
    <property type="match status" value="1"/>
</dbReference>
<gene>
    <name evidence="7" type="primary">cbiE</name>
    <name evidence="7" type="ORF">K1W69_02260</name>
</gene>
<sequence length="419" mass="44799">MKQTLKPWLTIVGIGDDGIATLTPQAIELVKQAETLVAPERVLENLDLAALGLTEAEIVPWTMGVGPTLKFLEERRGRPVTILATGDPMHFGIGATMRRKLAAEEMQVIPSPSGFSLAAARLGWSLSDAACISLHGRAVVGVHPHILPENRIVTLTSVARTIHEVADILVARGYGRSVMTVLEHMGGNRERTVKVTADEVGPYDPDNPKFADFNVLGVECVAGESAALYPTVPGLPDEAFIHDGQLTKSEMRAATLAALKPCPLALLWDVGAGCGSIAIEWMRAARGAKAFAVEAKRERVRMIADNAAALGTPRIKVFTGEAPAALQDLDRPDAVFIGGGVTDEGVFEACWEALKPGGRLVANVVTIEGETRLADLHRAHGGTMRRIAVSRLEKVGGFSGWKPLMPVTQWAVDKPLESE</sequence>
<dbReference type="InterPro" id="IPR012818">
    <property type="entry name" value="CbiE"/>
</dbReference>
<dbReference type="InterPro" id="IPR014008">
    <property type="entry name" value="Cbl_synth_MTase_CbiT"/>
</dbReference>
<dbReference type="InterPro" id="IPR050714">
    <property type="entry name" value="Cobalamin_biosynth_MTase"/>
</dbReference>
<evidence type="ECO:0000256" key="3">
    <source>
        <dbReference type="ARBA" id="ARBA00022603"/>
    </source>
</evidence>
<evidence type="ECO:0000256" key="4">
    <source>
        <dbReference type="ARBA" id="ARBA00022679"/>
    </source>
</evidence>
<dbReference type="RefSeq" id="WP_220226706.1">
    <property type="nucleotide sequence ID" value="NZ_JAICBX010000001.1"/>
</dbReference>
<dbReference type="GO" id="GO:0008276">
    <property type="term" value="F:protein methyltransferase activity"/>
    <property type="evidence" value="ECO:0007669"/>
    <property type="project" value="InterPro"/>
</dbReference>
<evidence type="ECO:0000313" key="8">
    <source>
        <dbReference type="Proteomes" id="UP001196509"/>
    </source>
</evidence>
<dbReference type="CDD" id="cd02440">
    <property type="entry name" value="AdoMet_MTases"/>
    <property type="match status" value="1"/>
</dbReference>
<evidence type="ECO:0000313" key="7">
    <source>
        <dbReference type="EMBL" id="MBW8635994.1"/>
    </source>
</evidence>
<dbReference type="InterPro" id="IPR000878">
    <property type="entry name" value="4pyrrol_Mease"/>
</dbReference>
<reference evidence="7" key="1">
    <citation type="submission" date="2021-08" db="EMBL/GenBank/DDBJ databases">
        <title>Hoeflea bacterium WL0058 sp. nov., isolated from the sediment.</title>
        <authorList>
            <person name="Wang L."/>
            <person name="Zhang D."/>
        </authorList>
    </citation>
    <scope>NUCLEOTIDE SEQUENCE</scope>
    <source>
        <strain evidence="7">WL0058</strain>
    </source>
</reference>
<dbReference type="NCBIfam" id="TIGR02469">
    <property type="entry name" value="CbiT"/>
    <property type="match status" value="1"/>
</dbReference>
<dbReference type="Gene3D" id="3.40.50.150">
    <property type="entry name" value="Vaccinia Virus protein VP39"/>
    <property type="match status" value="1"/>
</dbReference>
<feature type="domain" description="Tetrapyrrole methylase" evidence="6">
    <location>
        <begin position="9"/>
        <end position="200"/>
    </location>
</feature>
<dbReference type="SUPFAM" id="SSF53790">
    <property type="entry name" value="Tetrapyrrole methylase"/>
    <property type="match status" value="1"/>
</dbReference>
<dbReference type="Gene3D" id="3.40.1010.10">
    <property type="entry name" value="Cobalt-precorrin-4 Transmethylase, Domain 1"/>
    <property type="match status" value="1"/>
</dbReference>